<keyword evidence="1" id="KW-0175">Coiled coil</keyword>
<comment type="caution">
    <text evidence="3">The sequence shown here is derived from an EMBL/GenBank/DDBJ whole genome shotgun (WGS) entry which is preliminary data.</text>
</comment>
<evidence type="ECO:0000313" key="3">
    <source>
        <dbReference type="EMBL" id="KAA6386009.1"/>
    </source>
</evidence>
<feature type="region of interest" description="Disordered" evidence="2">
    <location>
        <begin position="341"/>
        <end position="385"/>
    </location>
</feature>
<dbReference type="AlphaFoldDB" id="A0A5J4VU88"/>
<gene>
    <name evidence="3" type="ORF">EZS28_018463</name>
</gene>
<evidence type="ECO:0000256" key="2">
    <source>
        <dbReference type="SAM" id="MobiDB-lite"/>
    </source>
</evidence>
<feature type="coiled-coil region" evidence="1">
    <location>
        <begin position="268"/>
        <end position="340"/>
    </location>
</feature>
<name>A0A5J4VU88_9EUKA</name>
<proteinExistence type="predicted"/>
<organism evidence="3 4">
    <name type="scientific">Streblomastix strix</name>
    <dbReference type="NCBI Taxonomy" id="222440"/>
    <lineage>
        <taxon>Eukaryota</taxon>
        <taxon>Metamonada</taxon>
        <taxon>Preaxostyla</taxon>
        <taxon>Oxymonadida</taxon>
        <taxon>Streblomastigidae</taxon>
        <taxon>Streblomastix</taxon>
    </lineage>
</organism>
<feature type="region of interest" description="Disordered" evidence="2">
    <location>
        <begin position="400"/>
        <end position="471"/>
    </location>
</feature>
<feature type="compositionally biased region" description="Low complexity" evidence="2">
    <location>
        <begin position="351"/>
        <end position="365"/>
    </location>
</feature>
<dbReference type="EMBL" id="SNRW01005000">
    <property type="protein sequence ID" value="KAA6386009.1"/>
    <property type="molecule type" value="Genomic_DNA"/>
</dbReference>
<sequence>MHIGPRYKLGGYERGITPAILDKITHESIQANETSTNQENQNIKVPLPHLFGQSQSQADYVSHLDNIENEPRLIVSVNWNAKRKLNTHVGLSHQEQIERQEKFEREKIPYQSVGEKEFAELRKLIQRNKSIEEVINEQKEEKEREFLLTKQELIKKRTDQLSSMGYSTQARLARIRGDNEHDTKLGRKIQQGFVQQTPLRSSSQNGVFEGEGSETFGFGSSLMKKKQKRINLMSDDPPLFSQFSRDNIFDPPELPYWKQGKLIRPLTYEQKTIKERELAKERRQLMNRQLFGDKEMNEEEDLFVDQSLKRKTQNEENNQNEQQQQQLEFAIQDYEDDKENENYRKSNRVLNSSDSISRPNSRSSIFNTTTGMSRNSQQNSNIDLFGDEQDWRFDIKMRDGKEQGRASQSQDSLHNSNGLFTSFLSPKNNSRSSSRNKNKRLSMQSPNKSQQASQTQQSRTPSPSPSLTNTIKSNLSSSIVSSNPFSPLPPSFITQLEKQSDSSSIRSQSKLSMTHSTPKRDFRNRSQSSLSANTTHSSSFGNEGVFGKLMPDKYQNFNLVPVAIFPFQPQYPNNRSTSSIK</sequence>
<dbReference type="Proteomes" id="UP000324800">
    <property type="component" value="Unassembled WGS sequence"/>
</dbReference>
<protein>
    <submittedName>
        <fullName evidence="3">Uncharacterized protein</fullName>
    </submittedName>
</protein>
<feature type="compositionally biased region" description="Low complexity" evidence="2">
    <location>
        <begin position="449"/>
        <end position="471"/>
    </location>
</feature>
<evidence type="ECO:0000256" key="1">
    <source>
        <dbReference type="SAM" id="Coils"/>
    </source>
</evidence>
<accession>A0A5J4VU88</accession>
<feature type="region of interest" description="Disordered" evidence="2">
    <location>
        <begin position="490"/>
        <end position="541"/>
    </location>
</feature>
<feature type="compositionally biased region" description="Polar residues" evidence="2">
    <location>
        <begin position="366"/>
        <end position="382"/>
    </location>
</feature>
<reference evidence="3 4" key="1">
    <citation type="submission" date="2019-03" db="EMBL/GenBank/DDBJ databases">
        <title>Single cell metagenomics reveals metabolic interactions within the superorganism composed of flagellate Streblomastix strix and complex community of Bacteroidetes bacteria on its surface.</title>
        <authorList>
            <person name="Treitli S.C."/>
            <person name="Kolisko M."/>
            <person name="Husnik F."/>
            <person name="Keeling P."/>
            <person name="Hampl V."/>
        </authorList>
    </citation>
    <scope>NUCLEOTIDE SEQUENCE [LARGE SCALE GENOMIC DNA]</scope>
    <source>
        <strain evidence="3">ST1C</strain>
    </source>
</reference>
<feature type="compositionally biased region" description="Low complexity" evidence="2">
    <location>
        <begin position="526"/>
        <end position="539"/>
    </location>
</feature>
<feature type="compositionally biased region" description="Polar residues" evidence="2">
    <location>
        <begin position="405"/>
        <end position="426"/>
    </location>
</feature>
<feature type="compositionally biased region" description="Low complexity" evidence="2">
    <location>
        <begin position="501"/>
        <end position="512"/>
    </location>
</feature>
<evidence type="ECO:0000313" key="4">
    <source>
        <dbReference type="Proteomes" id="UP000324800"/>
    </source>
</evidence>